<dbReference type="InterPro" id="IPR015943">
    <property type="entry name" value="WD40/YVTN_repeat-like_dom_sf"/>
</dbReference>
<feature type="compositionally biased region" description="Basic and acidic residues" evidence="7">
    <location>
        <begin position="1117"/>
        <end position="1131"/>
    </location>
</feature>
<feature type="compositionally biased region" description="Basic residues" evidence="7">
    <location>
        <begin position="999"/>
        <end position="1011"/>
    </location>
</feature>
<evidence type="ECO:0000256" key="5">
    <source>
        <dbReference type="ARBA" id="ARBA00023163"/>
    </source>
</evidence>
<evidence type="ECO:0000313" key="10">
    <source>
        <dbReference type="Proteomes" id="UP000234585"/>
    </source>
</evidence>
<feature type="region of interest" description="Disordered" evidence="7">
    <location>
        <begin position="814"/>
        <end position="1214"/>
    </location>
</feature>
<dbReference type="InterPro" id="IPR036322">
    <property type="entry name" value="WD40_repeat_dom_sf"/>
</dbReference>
<feature type="compositionally biased region" description="Basic and acidic residues" evidence="7">
    <location>
        <begin position="1145"/>
        <end position="1158"/>
    </location>
</feature>
<dbReference type="PANTHER" id="PTHR15528:SF11">
    <property type="entry name" value="FI18188P1"/>
    <property type="match status" value="1"/>
</dbReference>
<dbReference type="RefSeq" id="XP_024669925.1">
    <property type="nucleotide sequence ID" value="XM_024819347.1"/>
</dbReference>
<feature type="compositionally biased region" description="Basic and acidic residues" evidence="7">
    <location>
        <begin position="1421"/>
        <end position="1430"/>
    </location>
</feature>
<dbReference type="EMBL" id="KZ559156">
    <property type="protein sequence ID" value="PLB35913.1"/>
    <property type="molecule type" value="Genomic_DNA"/>
</dbReference>
<keyword evidence="5" id="KW-0804">Transcription</keyword>
<accession>A0A2I2F5M7</accession>
<feature type="compositionally biased region" description="Polar residues" evidence="7">
    <location>
        <begin position="814"/>
        <end position="823"/>
    </location>
</feature>
<keyword evidence="2" id="KW-0597">Phosphoprotein</keyword>
<feature type="compositionally biased region" description="Polar residues" evidence="7">
    <location>
        <begin position="946"/>
        <end position="958"/>
    </location>
</feature>
<feature type="region of interest" description="Disordered" evidence="7">
    <location>
        <begin position="762"/>
        <end position="782"/>
    </location>
</feature>
<feature type="region of interest" description="Disordered" evidence="7">
    <location>
        <begin position="711"/>
        <end position="744"/>
    </location>
</feature>
<evidence type="ECO:0000256" key="3">
    <source>
        <dbReference type="ARBA" id="ARBA00022884"/>
    </source>
</evidence>
<dbReference type="PANTHER" id="PTHR15528">
    <property type="entry name" value="PEROXISOME PROLIFERATOR ACTIVATED RECEPTOR GAMMA COACTIVATOR 1 PGC-1 -RELATED"/>
    <property type="match status" value="1"/>
</dbReference>
<proteinExistence type="predicted"/>
<keyword evidence="6" id="KW-0539">Nucleus</keyword>
<evidence type="ECO:0000256" key="6">
    <source>
        <dbReference type="ARBA" id="ARBA00023242"/>
    </source>
</evidence>
<dbReference type="SUPFAM" id="SSF50978">
    <property type="entry name" value="WD40 repeat-like"/>
    <property type="match status" value="1"/>
</dbReference>
<dbReference type="GO" id="GO:0045944">
    <property type="term" value="P:positive regulation of transcription by RNA polymerase II"/>
    <property type="evidence" value="ECO:0007669"/>
    <property type="project" value="TreeGrafter"/>
</dbReference>
<feature type="compositionally biased region" description="Polar residues" evidence="7">
    <location>
        <begin position="714"/>
        <end position="726"/>
    </location>
</feature>
<evidence type="ECO:0000313" key="9">
    <source>
        <dbReference type="EMBL" id="PLB35913.1"/>
    </source>
</evidence>
<organism evidence="9 10">
    <name type="scientific">Aspergillus candidus</name>
    <dbReference type="NCBI Taxonomy" id="41067"/>
    <lineage>
        <taxon>Eukaryota</taxon>
        <taxon>Fungi</taxon>
        <taxon>Dikarya</taxon>
        <taxon>Ascomycota</taxon>
        <taxon>Pezizomycotina</taxon>
        <taxon>Eurotiomycetes</taxon>
        <taxon>Eurotiomycetidae</taxon>
        <taxon>Eurotiales</taxon>
        <taxon>Aspergillaceae</taxon>
        <taxon>Aspergillus</taxon>
        <taxon>Aspergillus subgen. Circumdati</taxon>
    </lineage>
</organism>
<keyword evidence="4" id="KW-0805">Transcription regulation</keyword>
<feature type="compositionally biased region" description="Low complexity" evidence="7">
    <location>
        <begin position="1047"/>
        <end position="1056"/>
    </location>
</feature>
<keyword evidence="10" id="KW-1185">Reference proteome</keyword>
<dbReference type="OrthoDB" id="7326421at2759"/>
<feature type="region of interest" description="Disordered" evidence="7">
    <location>
        <begin position="398"/>
        <end position="464"/>
    </location>
</feature>
<dbReference type="Gene3D" id="2.130.10.10">
    <property type="entry name" value="YVTN repeat-like/Quinoprotein amine dehydrogenase"/>
    <property type="match status" value="1"/>
</dbReference>
<feature type="compositionally biased region" description="Polar residues" evidence="7">
    <location>
        <begin position="1133"/>
        <end position="1144"/>
    </location>
</feature>
<feature type="compositionally biased region" description="Low complexity" evidence="7">
    <location>
        <begin position="1370"/>
        <end position="1382"/>
    </location>
</feature>
<feature type="compositionally biased region" description="Polar residues" evidence="7">
    <location>
        <begin position="966"/>
        <end position="983"/>
    </location>
</feature>
<feature type="compositionally biased region" description="Polar residues" evidence="7">
    <location>
        <begin position="426"/>
        <end position="458"/>
    </location>
</feature>
<feature type="region of interest" description="Disordered" evidence="7">
    <location>
        <begin position="362"/>
        <end position="386"/>
    </location>
</feature>
<protein>
    <submittedName>
        <fullName evidence="9">WD domain protein</fullName>
    </submittedName>
</protein>
<dbReference type="GeneID" id="36526507"/>
<feature type="compositionally biased region" description="Pro residues" evidence="7">
    <location>
        <begin position="1523"/>
        <end position="1534"/>
    </location>
</feature>
<evidence type="ECO:0000259" key="8">
    <source>
        <dbReference type="Pfam" id="PF23774"/>
    </source>
</evidence>
<dbReference type="InterPro" id="IPR034605">
    <property type="entry name" value="PGC-1"/>
</dbReference>
<evidence type="ECO:0000256" key="7">
    <source>
        <dbReference type="SAM" id="MobiDB-lite"/>
    </source>
</evidence>
<dbReference type="Pfam" id="PF23774">
    <property type="entry name" value="TPR_GEMI5"/>
    <property type="match status" value="1"/>
</dbReference>
<feature type="compositionally biased region" description="Basic residues" evidence="7">
    <location>
        <begin position="1075"/>
        <end position="1092"/>
    </location>
</feature>
<dbReference type="GO" id="GO:0005634">
    <property type="term" value="C:nucleus"/>
    <property type="evidence" value="ECO:0007669"/>
    <property type="project" value="UniProtKB-SubCell"/>
</dbReference>
<dbReference type="FunFam" id="2.130.10.10:FF:000577">
    <property type="entry name" value="WD domain G-beta repeat protein"/>
    <property type="match status" value="1"/>
</dbReference>
<feature type="compositionally biased region" description="Low complexity" evidence="7">
    <location>
        <begin position="1106"/>
        <end position="1116"/>
    </location>
</feature>
<feature type="domain" description="Gem-associated protein 5 TPR" evidence="8">
    <location>
        <begin position="585"/>
        <end position="687"/>
    </location>
</feature>
<gene>
    <name evidence="9" type="ORF">BDW47DRAFT_57476</name>
</gene>
<evidence type="ECO:0000256" key="2">
    <source>
        <dbReference type="ARBA" id="ARBA00022553"/>
    </source>
</evidence>
<feature type="region of interest" description="Disordered" evidence="7">
    <location>
        <begin position="1511"/>
        <end position="1543"/>
    </location>
</feature>
<feature type="region of interest" description="Disordered" evidence="7">
    <location>
        <begin position="1"/>
        <end position="35"/>
    </location>
</feature>
<dbReference type="InterPro" id="IPR056421">
    <property type="entry name" value="TPR_GEMI5"/>
</dbReference>
<comment type="subcellular location">
    <subcellularLocation>
        <location evidence="1">Nucleus</location>
    </subcellularLocation>
</comment>
<feature type="region of interest" description="Disordered" evidence="7">
    <location>
        <begin position="1324"/>
        <end position="1485"/>
    </location>
</feature>
<feature type="compositionally biased region" description="Low complexity" evidence="7">
    <location>
        <begin position="407"/>
        <end position="418"/>
    </location>
</feature>
<sequence length="1636" mass="179118">MVELSWNRNPIPDSRSTRMKPIVPPAPPMTPQSQASDAKFDACASTASLFLYAQGSAIICLHHDTLALECRFESHQADVRFICVDNVSERGAGRLVVSYDTGKTAIVWDLFTGSVIARFASFEELQVAAWMRNGNVAFGNAKGDVILFEPSTSEHISCRTIFDPITALAPAIDCRTYSIGYQNGSILIATLHPTFSILHTMSTARGPSPIIQLAWHASSSKQKSDMLATLSSDGDLRVWSVAKPPGKEAPRVIRVLKRSDVSSSSKPKWMAWSKNGKIIQYLDGETWAWDVKTKHVTYEPIPTVESPRGLASYGPTATLFTLGPQYTVQQYDVDSPAMVANVQHVPPGAMPAPLDEARARAMPPRSLQDPPDMRESGSMFPAQAHFDPSGIDVVRQQRAEMGSPVPSRSHANSVSSKASSDKYRTGTFSPPSRSGRTGTSFSLTSASERDTPQPSNASYAYAPSVSMSSVKSSRAGSRLKNEVQFSPADNRPADLFPFTRARLNEVPYGNKRLLDEAHLNPDDLRRQMLSVVFGWDGDIGDLIQDELSRHRPGSHSAVLLAQWIGQSDADYMVSTMGPGPASVVDWMLLAFSQMNGESQANKVGQAFVQKLLEAGDVHTAATILLGIGDKIDAIEVYVSQNYFMEAILMTCLVTPTDWQRQSYLVRRWGEHVVSHSQQQLAIRCFMCTGIESSDPWSPPAAQQVTSFAEAISGRSPTTSPEPQYQNPAPLLAPSSQPQPVENSRPLKTPALKLITSFDSQPGKKFRFPGLKSDDRTPTNAPGVTPIAESAVVDSALSPGGFGSYKLNNAQSINNAMGSRTGTPGFNRRRLPSIGETPVDVHPPSFPPRGVNKSVDYGSTSENEELTNSSQQDNESEDQRGLLSATRYDPEYAFKPSPQTAVQATADRFATIKGLPSPAPGVFEALQEQSNSHNGSRDRKPDGLSLRLSQGEPSQSEMLDQSDFRSPASTLNSYNSARSPSVSGRSIDPYISSLDEASYRAKKHHRQNGRSRRNTDDSAATHKHHTRNTSQETRGRDDKRYVQPAKRSPSSPVPMSSEEIMHYSVTAQNQDEPRRAKQSSKTRSSSRVRKPRSRNSSERRKNRSSSRARNVASGRGDPSSRGRSEETQDLRADSPSSPVPMSSTDDSLRLVTSDRERLRTHQRSSSRRPDKGARREQSPDGRQTHDRSHSHHDIEPIQIIQEPRENADDNEGPLLSSMTYGAPLLSSKSYEAPMLSGKSYEAPMLSGKSYETPKADDRHVEVPLLSGKAYEPPSVEGLMYSPPAMSTEERNLHSATAPAMGLAERKRKQLAAAELEARRLSLARNPSAPNIPFPGEAQIREPLGSPPFSVNSFGPRTPGRRNVATSKESPEYPSSSDSSSSQSGGPTRLPTTPKAMRHPRYNGYEEAGPPVSDGLNLLSDARYQEDAERIGRSMSVPVPESQPSTRPLDMPMHPRFNPNLPRSRSTSRSRNLGHHRESREYSGVGGYSYGGSPVSVSIEETIENAMLQKRGENPPLLPELQHLNPPPPPPPPIPPSGCASPRESSGTIDIAIDNENMGRLLPRAMTAAPALSVETRPVVQSRRMSLEHRRGKSANESFTSKIRNLTRMGSTSRPSDVWVHPETRVPYETVAMSDGRF</sequence>
<dbReference type="STRING" id="41067.A0A2I2F5M7"/>
<name>A0A2I2F5M7_ASPCN</name>
<keyword evidence="3" id="KW-0694">RNA-binding</keyword>
<dbReference type="GO" id="GO:0003723">
    <property type="term" value="F:RNA binding"/>
    <property type="evidence" value="ECO:0007669"/>
    <property type="project" value="UniProtKB-KW"/>
</dbReference>
<dbReference type="GO" id="GO:0003712">
    <property type="term" value="F:transcription coregulator activity"/>
    <property type="evidence" value="ECO:0007669"/>
    <property type="project" value="InterPro"/>
</dbReference>
<reference evidence="9 10" key="1">
    <citation type="submission" date="2017-12" db="EMBL/GenBank/DDBJ databases">
        <authorList>
            <consortium name="DOE Joint Genome Institute"/>
            <person name="Haridas S."/>
            <person name="Kjaerbolling I."/>
            <person name="Vesth T.C."/>
            <person name="Frisvad J.C."/>
            <person name="Nybo J.L."/>
            <person name="Theobald S."/>
            <person name="Kuo A."/>
            <person name="Bowyer P."/>
            <person name="Matsuda Y."/>
            <person name="Mondo S."/>
            <person name="Lyhne E.K."/>
            <person name="Kogle M.E."/>
            <person name="Clum A."/>
            <person name="Lipzen A."/>
            <person name="Salamov A."/>
            <person name="Ngan C.Y."/>
            <person name="Daum C."/>
            <person name="Chiniquy J."/>
            <person name="Barry K."/>
            <person name="LaButti K."/>
            <person name="Simmons B.A."/>
            <person name="Magnuson J.K."/>
            <person name="Mortensen U.H."/>
            <person name="Larsen T.O."/>
            <person name="Grigoriev I.V."/>
            <person name="Baker S.E."/>
            <person name="Andersen M.R."/>
            <person name="Nordberg H.P."/>
            <person name="Cantor M.N."/>
            <person name="Hua S.X."/>
        </authorList>
    </citation>
    <scope>NUCLEOTIDE SEQUENCE [LARGE SCALE GENOMIC DNA]</scope>
    <source>
        <strain evidence="9 10">CBS 102.13</strain>
    </source>
</reference>
<evidence type="ECO:0000256" key="1">
    <source>
        <dbReference type="ARBA" id="ARBA00004123"/>
    </source>
</evidence>
<dbReference type="Proteomes" id="UP000234585">
    <property type="component" value="Unassembled WGS sequence"/>
</dbReference>
<feature type="compositionally biased region" description="Basic and acidic residues" evidence="7">
    <location>
        <begin position="1166"/>
        <end position="1194"/>
    </location>
</feature>
<evidence type="ECO:0000256" key="4">
    <source>
        <dbReference type="ARBA" id="ARBA00023015"/>
    </source>
</evidence>